<evidence type="ECO:0000313" key="2">
    <source>
        <dbReference type="EMBL" id="KAK2167145.1"/>
    </source>
</evidence>
<proteinExistence type="predicted"/>
<dbReference type="AlphaFoldDB" id="A0AAD9KAL9"/>
<keyword evidence="3" id="KW-1185">Reference proteome</keyword>
<protein>
    <submittedName>
        <fullName evidence="2">Uncharacterized protein</fullName>
    </submittedName>
</protein>
<feature type="transmembrane region" description="Helical" evidence="1">
    <location>
        <begin position="32"/>
        <end position="52"/>
    </location>
</feature>
<name>A0AAD9KAL9_RIDPI</name>
<dbReference type="Proteomes" id="UP001209878">
    <property type="component" value="Unassembled WGS sequence"/>
</dbReference>
<comment type="caution">
    <text evidence="2">The sequence shown here is derived from an EMBL/GenBank/DDBJ whole genome shotgun (WGS) entry which is preliminary data.</text>
</comment>
<organism evidence="2 3">
    <name type="scientific">Ridgeia piscesae</name>
    <name type="common">Tubeworm</name>
    <dbReference type="NCBI Taxonomy" id="27915"/>
    <lineage>
        <taxon>Eukaryota</taxon>
        <taxon>Metazoa</taxon>
        <taxon>Spiralia</taxon>
        <taxon>Lophotrochozoa</taxon>
        <taxon>Annelida</taxon>
        <taxon>Polychaeta</taxon>
        <taxon>Sedentaria</taxon>
        <taxon>Canalipalpata</taxon>
        <taxon>Sabellida</taxon>
        <taxon>Siboglinidae</taxon>
        <taxon>Ridgeia</taxon>
    </lineage>
</organism>
<accession>A0AAD9KAL9</accession>
<keyword evidence="1" id="KW-0812">Transmembrane</keyword>
<keyword evidence="1" id="KW-1133">Transmembrane helix</keyword>
<keyword evidence="1" id="KW-0472">Membrane</keyword>
<sequence>MTIYIDAVFLMTLNVRQTIIERMNNSDDYDTMRLSAIGVVLLCVLMLCGVIGREVNDLLQEYQQSCVMLANR</sequence>
<evidence type="ECO:0000313" key="3">
    <source>
        <dbReference type="Proteomes" id="UP001209878"/>
    </source>
</evidence>
<evidence type="ECO:0000256" key="1">
    <source>
        <dbReference type="SAM" id="Phobius"/>
    </source>
</evidence>
<dbReference type="EMBL" id="JAODUO010001289">
    <property type="protein sequence ID" value="KAK2167145.1"/>
    <property type="molecule type" value="Genomic_DNA"/>
</dbReference>
<reference evidence="2" key="1">
    <citation type="journal article" date="2023" name="Mol. Biol. Evol.">
        <title>Third-Generation Sequencing Reveals the Adaptive Role of the Epigenome in Three Deep-Sea Polychaetes.</title>
        <authorList>
            <person name="Perez M."/>
            <person name="Aroh O."/>
            <person name="Sun Y."/>
            <person name="Lan Y."/>
            <person name="Juniper S.K."/>
            <person name="Young C.R."/>
            <person name="Angers B."/>
            <person name="Qian P.Y."/>
        </authorList>
    </citation>
    <scope>NUCLEOTIDE SEQUENCE</scope>
    <source>
        <strain evidence="2">R07B-5</strain>
    </source>
</reference>
<gene>
    <name evidence="2" type="ORF">NP493_1288g01031</name>
</gene>